<evidence type="ECO:0000313" key="2">
    <source>
        <dbReference type="EMBL" id="CAB3398367.1"/>
    </source>
</evidence>
<comment type="caution">
    <text evidence="2">The sequence shown here is derived from an EMBL/GenBank/DDBJ whole genome shotgun (WGS) entry which is preliminary data.</text>
</comment>
<dbReference type="Proteomes" id="UP000494206">
    <property type="component" value="Unassembled WGS sequence"/>
</dbReference>
<dbReference type="InterPro" id="IPR019428">
    <property type="entry name" value="7TM_GPCR_serpentine_rcpt_Str"/>
</dbReference>
<sequence length="111" mass="12129">MKEASNLSEKTKELNRQLFKILILQTLIPLSTLLIPAGVIFVLPIFSIGIGEYANVPSIGAAIYPAIDAMIPIAMIRDYRQAVLCNRSTRGGRVSHNKSTTILNQFASSVN</sequence>
<gene>
    <name evidence="2" type="ORF">CBOVIS_LOCUS1648</name>
</gene>
<dbReference type="PANTHER" id="PTHR22943">
    <property type="entry name" value="7-TRANSMEMBRANE DOMAIN RECEPTOR C.ELEGANS"/>
    <property type="match status" value="1"/>
</dbReference>
<keyword evidence="1" id="KW-0812">Transmembrane</keyword>
<proteinExistence type="predicted"/>
<dbReference type="SUPFAM" id="SSF81321">
    <property type="entry name" value="Family A G protein-coupled receptor-like"/>
    <property type="match status" value="1"/>
</dbReference>
<reference evidence="2 3" key="1">
    <citation type="submission" date="2020-04" db="EMBL/GenBank/DDBJ databases">
        <authorList>
            <person name="Laetsch R D."/>
            <person name="Stevens L."/>
            <person name="Kumar S."/>
            <person name="Blaxter L. M."/>
        </authorList>
    </citation>
    <scope>NUCLEOTIDE SEQUENCE [LARGE SCALE GENOMIC DNA]</scope>
</reference>
<organism evidence="2 3">
    <name type="scientific">Caenorhabditis bovis</name>
    <dbReference type="NCBI Taxonomy" id="2654633"/>
    <lineage>
        <taxon>Eukaryota</taxon>
        <taxon>Metazoa</taxon>
        <taxon>Ecdysozoa</taxon>
        <taxon>Nematoda</taxon>
        <taxon>Chromadorea</taxon>
        <taxon>Rhabditida</taxon>
        <taxon>Rhabditina</taxon>
        <taxon>Rhabditomorpha</taxon>
        <taxon>Rhabditoidea</taxon>
        <taxon>Rhabditidae</taxon>
        <taxon>Peloderinae</taxon>
        <taxon>Caenorhabditis</taxon>
    </lineage>
</organism>
<dbReference type="OrthoDB" id="5860156at2759"/>
<dbReference type="Pfam" id="PF10326">
    <property type="entry name" value="7TM_GPCR_Str"/>
    <property type="match status" value="1"/>
</dbReference>
<feature type="transmembrane region" description="Helical" evidence="1">
    <location>
        <begin position="58"/>
        <end position="76"/>
    </location>
</feature>
<accession>A0A8S1EKQ9</accession>
<keyword evidence="1" id="KW-1133">Transmembrane helix</keyword>
<protein>
    <submittedName>
        <fullName evidence="2">Uncharacterized protein</fullName>
    </submittedName>
</protein>
<evidence type="ECO:0000313" key="3">
    <source>
        <dbReference type="Proteomes" id="UP000494206"/>
    </source>
</evidence>
<name>A0A8S1EKQ9_9PELO</name>
<keyword evidence="3" id="KW-1185">Reference proteome</keyword>
<keyword evidence="1" id="KW-0472">Membrane</keyword>
<evidence type="ECO:0000256" key="1">
    <source>
        <dbReference type="SAM" id="Phobius"/>
    </source>
</evidence>
<dbReference type="GO" id="GO:0042048">
    <property type="term" value="P:olfactory behavior"/>
    <property type="evidence" value="ECO:0007669"/>
    <property type="project" value="TreeGrafter"/>
</dbReference>
<dbReference type="EMBL" id="CADEPM010000001">
    <property type="protein sequence ID" value="CAB3398367.1"/>
    <property type="molecule type" value="Genomic_DNA"/>
</dbReference>
<feature type="transmembrane region" description="Helical" evidence="1">
    <location>
        <begin position="21"/>
        <end position="46"/>
    </location>
</feature>
<dbReference type="GO" id="GO:0005886">
    <property type="term" value="C:plasma membrane"/>
    <property type="evidence" value="ECO:0007669"/>
    <property type="project" value="TreeGrafter"/>
</dbReference>
<dbReference type="PANTHER" id="PTHR22943:SF242">
    <property type="entry name" value="SEVEN TM RECEPTOR"/>
    <property type="match status" value="1"/>
</dbReference>
<dbReference type="AlphaFoldDB" id="A0A8S1EKQ9"/>
<dbReference type="GO" id="GO:0038022">
    <property type="term" value="F:G protein-coupled olfactory receptor activity"/>
    <property type="evidence" value="ECO:0007669"/>
    <property type="project" value="TreeGrafter"/>
</dbReference>